<feature type="transmembrane region" description="Helical" evidence="7">
    <location>
        <begin position="51"/>
        <end position="71"/>
    </location>
</feature>
<dbReference type="GO" id="GO:0006813">
    <property type="term" value="P:potassium ion transport"/>
    <property type="evidence" value="ECO:0007669"/>
    <property type="project" value="InterPro"/>
</dbReference>
<reference evidence="9 10" key="1">
    <citation type="submission" date="2019-01" db="EMBL/GenBank/DDBJ databases">
        <title>Lacunisphaera sp. strain TWA-58.</title>
        <authorList>
            <person name="Chen W.-M."/>
        </authorList>
    </citation>
    <scope>NUCLEOTIDE SEQUENCE [LARGE SCALE GENOMIC DNA]</scope>
    <source>
        <strain evidence="9 10">TWA-58</strain>
    </source>
</reference>
<feature type="transmembrane region" description="Helical" evidence="7">
    <location>
        <begin position="28"/>
        <end position="44"/>
    </location>
</feature>
<feature type="transmembrane region" description="Helical" evidence="7">
    <location>
        <begin position="393"/>
        <end position="411"/>
    </location>
</feature>
<feature type="transmembrane region" description="Helical" evidence="7">
    <location>
        <begin position="136"/>
        <end position="161"/>
    </location>
</feature>
<accession>A0A4Q1C3I5</accession>
<keyword evidence="10" id="KW-1185">Reference proteome</keyword>
<feature type="domain" description="RCK C-terminal" evidence="8">
    <location>
        <begin position="298"/>
        <end position="382"/>
    </location>
</feature>
<protein>
    <submittedName>
        <fullName evidence="9">TRAP transporter large permease subunit</fullName>
    </submittedName>
</protein>
<dbReference type="InterPro" id="IPR036721">
    <property type="entry name" value="RCK_C_sf"/>
</dbReference>
<dbReference type="SUPFAM" id="SSF116726">
    <property type="entry name" value="TrkA C-terminal domain-like"/>
    <property type="match status" value="2"/>
</dbReference>
<keyword evidence="5 7" id="KW-1133">Transmembrane helix</keyword>
<keyword evidence="6 7" id="KW-0472">Membrane</keyword>
<keyword evidence="3 7" id="KW-0812">Transmembrane</keyword>
<dbReference type="InterPro" id="IPR006037">
    <property type="entry name" value="RCK_C"/>
</dbReference>
<name>A0A4Q1C3I5_9BACT</name>
<evidence type="ECO:0000256" key="5">
    <source>
        <dbReference type="ARBA" id="ARBA00022989"/>
    </source>
</evidence>
<feature type="transmembrane region" description="Helical" evidence="7">
    <location>
        <begin position="417"/>
        <end position="437"/>
    </location>
</feature>
<evidence type="ECO:0000256" key="3">
    <source>
        <dbReference type="ARBA" id="ARBA00022692"/>
    </source>
</evidence>
<evidence type="ECO:0000256" key="4">
    <source>
        <dbReference type="ARBA" id="ARBA00022737"/>
    </source>
</evidence>
<feature type="domain" description="RCK C-terminal" evidence="8">
    <location>
        <begin position="208"/>
        <end position="292"/>
    </location>
</feature>
<feature type="transmembrane region" description="Helical" evidence="7">
    <location>
        <begin position="493"/>
        <end position="523"/>
    </location>
</feature>
<evidence type="ECO:0000259" key="8">
    <source>
        <dbReference type="PROSITE" id="PS51202"/>
    </source>
</evidence>
<sequence length="596" mass="63704">MTWEIAFVLGLLLLALLAFLWEKYPPDVVALAVFCTLLLTQVLPREKAMAVFANPAPITVAALFVLSAALVRCGALDYLSSWFEKAAVLPYQIVLFLLIALIAFVSAWINNTPVVVVFVPVILNLARKMKLPASKFLIPLSYASVLGGSCTLIGTSTNLVVNGILVDRGEPAMSMLELASIGVPAAVIGALYLSLAGKYLLPARESLTSILSDEERREYLTEAFVPPASPLIGKSLKSAGLVSARGFRVIEVVRDGVAITVDPEVTPLSEGDRLVLSCRPSGIARARAMPGFDFTAEAGLEQIAAHEGVVFEGAVAPNSELIGRSISELNFRQRYRAIVLAVLRDGENVREKIETLPLQMGDILLLMGTPQAVAGLRQGDDIILFDRPPLPSFSLHTRIPLVLATLAAVILGETFGVVPIEVGSIAGAVLMCLTGCLKPKDAYDAIEWRLLFVIFGMLALGATMQHTGAAAWVANNIVSGVNLFVSGPHKPMVMLACLYLVTMVLTEILSNNAVAALMTPIAIGMAAAANVDPRPFVIAVCFAASAAFATPIGYQTNTYVYGIGGYRFKDFVKIGVPLNLICFAVAMYVIPTVWPF</sequence>
<dbReference type="Pfam" id="PF03600">
    <property type="entry name" value="CitMHS"/>
    <property type="match status" value="1"/>
</dbReference>
<keyword evidence="4" id="KW-0677">Repeat</keyword>
<evidence type="ECO:0000256" key="7">
    <source>
        <dbReference type="SAM" id="Phobius"/>
    </source>
</evidence>
<dbReference type="Proteomes" id="UP000290218">
    <property type="component" value="Unassembled WGS sequence"/>
</dbReference>
<evidence type="ECO:0000313" key="10">
    <source>
        <dbReference type="Proteomes" id="UP000290218"/>
    </source>
</evidence>
<dbReference type="RefSeq" id="WP_129048391.1">
    <property type="nucleotide sequence ID" value="NZ_SDHX01000002.1"/>
</dbReference>
<feature type="transmembrane region" description="Helical" evidence="7">
    <location>
        <begin position="535"/>
        <end position="554"/>
    </location>
</feature>
<dbReference type="InterPro" id="IPR051679">
    <property type="entry name" value="DASS-Related_Transporters"/>
</dbReference>
<dbReference type="AlphaFoldDB" id="A0A4Q1C3I5"/>
<feature type="transmembrane region" description="Helical" evidence="7">
    <location>
        <begin position="574"/>
        <end position="594"/>
    </location>
</feature>
<dbReference type="PANTHER" id="PTHR43652">
    <property type="entry name" value="BASIC AMINO ACID ANTIPORTER YFCC-RELATED"/>
    <property type="match status" value="1"/>
</dbReference>
<dbReference type="EMBL" id="SDHX01000002">
    <property type="protein sequence ID" value="RXK52799.1"/>
    <property type="molecule type" value="Genomic_DNA"/>
</dbReference>
<dbReference type="GO" id="GO:0008324">
    <property type="term" value="F:monoatomic cation transmembrane transporter activity"/>
    <property type="evidence" value="ECO:0007669"/>
    <property type="project" value="InterPro"/>
</dbReference>
<evidence type="ECO:0000256" key="6">
    <source>
        <dbReference type="ARBA" id="ARBA00023136"/>
    </source>
</evidence>
<evidence type="ECO:0000256" key="1">
    <source>
        <dbReference type="ARBA" id="ARBA00004141"/>
    </source>
</evidence>
<feature type="transmembrane region" description="Helical" evidence="7">
    <location>
        <begin position="91"/>
        <end position="124"/>
    </location>
</feature>
<feature type="transmembrane region" description="Helical" evidence="7">
    <location>
        <begin position="449"/>
        <end position="473"/>
    </location>
</feature>
<feature type="transmembrane region" description="Helical" evidence="7">
    <location>
        <begin position="181"/>
        <end position="201"/>
    </location>
</feature>
<dbReference type="Gene3D" id="3.30.70.1450">
    <property type="entry name" value="Regulator of K+ conductance, C-terminal domain"/>
    <property type="match status" value="2"/>
</dbReference>
<comment type="caution">
    <text evidence="9">The sequence shown here is derived from an EMBL/GenBank/DDBJ whole genome shotgun (WGS) entry which is preliminary data.</text>
</comment>
<keyword evidence="2" id="KW-0813">Transport</keyword>
<dbReference type="PROSITE" id="PS51202">
    <property type="entry name" value="RCK_C"/>
    <property type="match status" value="2"/>
</dbReference>
<dbReference type="InterPro" id="IPR004680">
    <property type="entry name" value="Cit_transptr-like_dom"/>
</dbReference>
<proteinExistence type="predicted"/>
<comment type="subcellular location">
    <subcellularLocation>
        <location evidence="1">Membrane</location>
        <topology evidence="1">Multi-pass membrane protein</topology>
    </subcellularLocation>
</comment>
<dbReference type="PANTHER" id="PTHR43652:SF2">
    <property type="entry name" value="BASIC AMINO ACID ANTIPORTER YFCC-RELATED"/>
    <property type="match status" value="1"/>
</dbReference>
<dbReference type="OrthoDB" id="9765532at2"/>
<organism evidence="9 10">
    <name type="scientific">Oleiharenicola lentus</name>
    <dbReference type="NCBI Taxonomy" id="2508720"/>
    <lineage>
        <taxon>Bacteria</taxon>
        <taxon>Pseudomonadati</taxon>
        <taxon>Verrucomicrobiota</taxon>
        <taxon>Opitutia</taxon>
        <taxon>Opitutales</taxon>
        <taxon>Opitutaceae</taxon>
        <taxon>Oleiharenicola</taxon>
    </lineage>
</organism>
<evidence type="ECO:0000313" key="9">
    <source>
        <dbReference type="EMBL" id="RXK52799.1"/>
    </source>
</evidence>
<gene>
    <name evidence="9" type="ORF">ESB00_13845</name>
</gene>
<evidence type="ECO:0000256" key="2">
    <source>
        <dbReference type="ARBA" id="ARBA00022448"/>
    </source>
</evidence>
<dbReference type="Pfam" id="PF02080">
    <property type="entry name" value="TrkA_C"/>
    <property type="match status" value="2"/>
</dbReference>
<dbReference type="GO" id="GO:0005886">
    <property type="term" value="C:plasma membrane"/>
    <property type="evidence" value="ECO:0007669"/>
    <property type="project" value="TreeGrafter"/>
</dbReference>